<keyword evidence="5" id="KW-0479">Metal-binding</keyword>
<keyword evidence="8" id="KW-0460">Magnesium</keyword>
<keyword evidence="6" id="KW-0547">Nucleotide-binding</keyword>
<keyword evidence="4" id="KW-0548">Nucleotidyltransferase</keyword>
<keyword evidence="3" id="KW-0808">Transferase</keyword>
<evidence type="ECO:0000256" key="5">
    <source>
        <dbReference type="ARBA" id="ARBA00022723"/>
    </source>
</evidence>
<organism evidence="11 12">
    <name type="scientific">Amycolatopsis pithecellobii</name>
    <dbReference type="NCBI Taxonomy" id="664692"/>
    <lineage>
        <taxon>Bacteria</taxon>
        <taxon>Bacillati</taxon>
        <taxon>Actinomycetota</taxon>
        <taxon>Actinomycetes</taxon>
        <taxon>Pseudonocardiales</taxon>
        <taxon>Pseudonocardiaceae</taxon>
        <taxon>Amycolatopsis</taxon>
    </lineage>
</organism>
<dbReference type="OrthoDB" id="9803128at2"/>
<evidence type="ECO:0000256" key="9">
    <source>
        <dbReference type="ARBA" id="ARBA00038276"/>
    </source>
</evidence>
<evidence type="ECO:0000313" key="12">
    <source>
        <dbReference type="Proteomes" id="UP000440096"/>
    </source>
</evidence>
<dbReference type="GO" id="GO:0016779">
    <property type="term" value="F:nucleotidyltransferase activity"/>
    <property type="evidence" value="ECO:0007669"/>
    <property type="project" value="UniProtKB-KW"/>
</dbReference>
<evidence type="ECO:0000256" key="3">
    <source>
        <dbReference type="ARBA" id="ARBA00022679"/>
    </source>
</evidence>
<dbReference type="GO" id="GO:0046872">
    <property type="term" value="F:metal ion binding"/>
    <property type="evidence" value="ECO:0007669"/>
    <property type="project" value="UniProtKB-KW"/>
</dbReference>
<dbReference type="GO" id="GO:0005524">
    <property type="term" value="F:ATP binding"/>
    <property type="evidence" value="ECO:0007669"/>
    <property type="project" value="UniProtKB-KW"/>
</dbReference>
<comment type="similarity">
    <text evidence="9">Belongs to the MntA antitoxin family.</text>
</comment>
<dbReference type="AlphaFoldDB" id="A0A6N7Z617"/>
<evidence type="ECO:0000256" key="6">
    <source>
        <dbReference type="ARBA" id="ARBA00022741"/>
    </source>
</evidence>
<dbReference type="RefSeq" id="WP_154758292.1">
    <property type="nucleotide sequence ID" value="NZ_WMBA01000030.1"/>
</dbReference>
<gene>
    <name evidence="11" type="ORF">GKO32_19315</name>
</gene>
<keyword evidence="7" id="KW-0067">ATP-binding</keyword>
<dbReference type="InterPro" id="IPR043519">
    <property type="entry name" value="NT_sf"/>
</dbReference>
<reference evidence="11 12" key="1">
    <citation type="submission" date="2019-11" db="EMBL/GenBank/DDBJ databases">
        <title>Draft genome of Amycolatopsis RM579.</title>
        <authorList>
            <person name="Duangmal K."/>
            <person name="Mingma R."/>
        </authorList>
    </citation>
    <scope>NUCLEOTIDE SEQUENCE [LARGE SCALE GENOMIC DNA]</scope>
    <source>
        <strain evidence="11 12">RM579</strain>
    </source>
</reference>
<sequence length="107" mass="11938">MAGTVIDAPHRRVTLAEVRAHREEIYRIAEKYGVRNVRVFGSVARDEADDDSDLDLLVEMQSGRGYFAMSGFALDVEELLNVFTQVATPNGLKARIRDRVFADAVPV</sequence>
<dbReference type="PANTHER" id="PTHR33571">
    <property type="entry name" value="SSL8005 PROTEIN"/>
    <property type="match status" value="1"/>
</dbReference>
<name>A0A6N7Z617_9PSEU</name>
<accession>A0A6N7Z617</accession>
<dbReference type="Proteomes" id="UP000440096">
    <property type="component" value="Unassembled WGS sequence"/>
</dbReference>
<feature type="domain" description="Polymerase nucleotidyl transferase" evidence="10">
    <location>
        <begin position="28"/>
        <end position="97"/>
    </location>
</feature>
<comment type="caution">
    <text evidence="11">The sequence shown here is derived from an EMBL/GenBank/DDBJ whole genome shotgun (WGS) entry which is preliminary data.</text>
</comment>
<evidence type="ECO:0000256" key="2">
    <source>
        <dbReference type="ARBA" id="ARBA00022649"/>
    </source>
</evidence>
<evidence type="ECO:0000256" key="4">
    <source>
        <dbReference type="ARBA" id="ARBA00022695"/>
    </source>
</evidence>
<dbReference type="InterPro" id="IPR002934">
    <property type="entry name" value="Polymerase_NTP_transf_dom"/>
</dbReference>
<dbReference type="InterPro" id="IPR052038">
    <property type="entry name" value="Type-VII_TA_antitoxin"/>
</dbReference>
<dbReference type="SUPFAM" id="SSF81301">
    <property type="entry name" value="Nucleotidyltransferase"/>
    <property type="match status" value="1"/>
</dbReference>
<evidence type="ECO:0000256" key="1">
    <source>
        <dbReference type="ARBA" id="ARBA00001946"/>
    </source>
</evidence>
<evidence type="ECO:0000313" key="11">
    <source>
        <dbReference type="EMBL" id="MTD56110.1"/>
    </source>
</evidence>
<keyword evidence="12" id="KW-1185">Reference proteome</keyword>
<dbReference type="PANTHER" id="PTHR33571:SF12">
    <property type="entry name" value="BSL3053 PROTEIN"/>
    <property type="match status" value="1"/>
</dbReference>
<keyword evidence="2" id="KW-1277">Toxin-antitoxin system</keyword>
<evidence type="ECO:0000259" key="10">
    <source>
        <dbReference type="Pfam" id="PF01909"/>
    </source>
</evidence>
<dbReference type="EMBL" id="WMBA01000030">
    <property type="protein sequence ID" value="MTD56110.1"/>
    <property type="molecule type" value="Genomic_DNA"/>
</dbReference>
<evidence type="ECO:0000256" key="7">
    <source>
        <dbReference type="ARBA" id="ARBA00022840"/>
    </source>
</evidence>
<comment type="cofactor">
    <cofactor evidence="1">
        <name>Mg(2+)</name>
        <dbReference type="ChEBI" id="CHEBI:18420"/>
    </cofactor>
</comment>
<dbReference type="Pfam" id="PF01909">
    <property type="entry name" value="NTP_transf_2"/>
    <property type="match status" value="1"/>
</dbReference>
<protein>
    <submittedName>
        <fullName evidence="11">DNA polymerase subunit beta</fullName>
    </submittedName>
</protein>
<dbReference type="Gene3D" id="3.30.460.10">
    <property type="entry name" value="Beta Polymerase, domain 2"/>
    <property type="match status" value="1"/>
</dbReference>
<proteinExistence type="inferred from homology"/>
<evidence type="ECO:0000256" key="8">
    <source>
        <dbReference type="ARBA" id="ARBA00022842"/>
    </source>
</evidence>